<dbReference type="SUPFAM" id="SSF56112">
    <property type="entry name" value="Protein kinase-like (PK-like)"/>
    <property type="match status" value="1"/>
</dbReference>
<evidence type="ECO:0000259" key="11">
    <source>
        <dbReference type="PROSITE" id="PS50011"/>
    </source>
</evidence>
<evidence type="ECO:0000256" key="1">
    <source>
        <dbReference type="ARBA" id="ARBA00012513"/>
    </source>
</evidence>
<dbReference type="InterPro" id="IPR000719">
    <property type="entry name" value="Prot_kinase_dom"/>
</dbReference>
<protein>
    <recommendedName>
        <fullName evidence="1">non-specific serine/threonine protein kinase</fullName>
        <ecNumber evidence="1">2.7.11.1</ecNumber>
    </recommendedName>
</protein>
<dbReference type="HOGENOM" id="CLU_000288_21_4_1"/>
<keyword evidence="6 9" id="KW-0067">ATP-binding</keyword>
<comment type="similarity">
    <text evidence="10">Belongs to the protein kinase superfamily.</text>
</comment>
<dbReference type="EC" id="2.7.11.1" evidence="1"/>
<dbReference type="SMART" id="SM00220">
    <property type="entry name" value="S_TKc"/>
    <property type="match status" value="1"/>
</dbReference>
<dbReference type="Gene3D" id="1.10.510.10">
    <property type="entry name" value="Transferase(Phosphotransferase) domain 1"/>
    <property type="match status" value="1"/>
</dbReference>
<keyword evidence="3" id="KW-0808">Transferase</keyword>
<dbReference type="GO" id="GO:0004674">
    <property type="term" value="F:protein serine/threonine kinase activity"/>
    <property type="evidence" value="ECO:0007669"/>
    <property type="project" value="UniProtKB-KW"/>
</dbReference>
<keyword evidence="2 10" id="KW-0723">Serine/threonine-protein kinase</keyword>
<dbReference type="PANTHER" id="PTHR45707">
    <property type="entry name" value="C2 CALCIUM/LIPID-BINDING PLANT PHOSPHORIBOSYLTRANSFERASE FAMILY PROTEIN"/>
    <property type="match status" value="1"/>
</dbReference>
<evidence type="ECO:0000256" key="4">
    <source>
        <dbReference type="ARBA" id="ARBA00022741"/>
    </source>
</evidence>
<proteinExistence type="inferred from homology"/>
<feature type="domain" description="Protein kinase" evidence="11">
    <location>
        <begin position="37"/>
        <end position="283"/>
    </location>
</feature>
<evidence type="ECO:0000256" key="2">
    <source>
        <dbReference type="ARBA" id="ARBA00022527"/>
    </source>
</evidence>
<dbReference type="InterPro" id="IPR011009">
    <property type="entry name" value="Kinase-like_dom_sf"/>
</dbReference>
<gene>
    <name evidence="12" type="ORF">TRAES_3BF010700090CFD_c1</name>
</gene>
<dbReference type="InterPro" id="IPR017441">
    <property type="entry name" value="Protein_kinase_ATP_BS"/>
</dbReference>
<evidence type="ECO:0000256" key="7">
    <source>
        <dbReference type="ARBA" id="ARBA00047899"/>
    </source>
</evidence>
<accession>A0A077S3L3</accession>
<dbReference type="PROSITE" id="PS00108">
    <property type="entry name" value="PROTEIN_KINASE_ST"/>
    <property type="match status" value="1"/>
</dbReference>
<keyword evidence="4 9" id="KW-0547">Nucleotide-binding</keyword>
<dbReference type="AlphaFoldDB" id="A0A077S3L3"/>
<evidence type="ECO:0000256" key="5">
    <source>
        <dbReference type="ARBA" id="ARBA00022777"/>
    </source>
</evidence>
<dbReference type="InterPro" id="IPR008271">
    <property type="entry name" value="Ser/Thr_kinase_AS"/>
</dbReference>
<evidence type="ECO:0000256" key="3">
    <source>
        <dbReference type="ARBA" id="ARBA00022679"/>
    </source>
</evidence>
<dbReference type="PROSITE" id="PS50011">
    <property type="entry name" value="PROTEIN_KINASE_DOM"/>
    <property type="match status" value="1"/>
</dbReference>
<dbReference type="FunFam" id="1.10.510.10:FF:001023">
    <property type="entry name" value="Os07g0541700 protein"/>
    <property type="match status" value="1"/>
</dbReference>
<dbReference type="FunFam" id="3.30.200.20:FF:000465">
    <property type="entry name" value="Cysteine-rich receptor-like protein kinase 6"/>
    <property type="match status" value="1"/>
</dbReference>
<dbReference type="EMBL" id="HG670306">
    <property type="protein sequence ID" value="CDM85898.1"/>
    <property type="molecule type" value="Genomic_DNA"/>
</dbReference>
<evidence type="ECO:0000313" key="12">
    <source>
        <dbReference type="EMBL" id="CDM85898.1"/>
    </source>
</evidence>
<dbReference type="PANTHER" id="PTHR45707:SF69">
    <property type="entry name" value="CALCIUM-DEPENDENT LIPID-BINDING (CALB DOMAIN) PLANT PHOSPHORIBOSYLTRANSFERASE FAMILY PROTEIN"/>
    <property type="match status" value="1"/>
</dbReference>
<dbReference type="GO" id="GO:0005524">
    <property type="term" value="F:ATP binding"/>
    <property type="evidence" value="ECO:0007669"/>
    <property type="project" value="UniProtKB-UniRule"/>
</dbReference>
<evidence type="ECO:0000256" key="9">
    <source>
        <dbReference type="PROSITE-ProRule" id="PRU10141"/>
    </source>
</evidence>
<dbReference type="Pfam" id="PF00069">
    <property type="entry name" value="Pkinase"/>
    <property type="match status" value="1"/>
</dbReference>
<organism evidence="12">
    <name type="scientific">Triticum aestivum</name>
    <name type="common">Wheat</name>
    <dbReference type="NCBI Taxonomy" id="4565"/>
    <lineage>
        <taxon>Eukaryota</taxon>
        <taxon>Viridiplantae</taxon>
        <taxon>Streptophyta</taxon>
        <taxon>Embryophyta</taxon>
        <taxon>Tracheophyta</taxon>
        <taxon>Spermatophyta</taxon>
        <taxon>Magnoliopsida</taxon>
        <taxon>Liliopsida</taxon>
        <taxon>Poales</taxon>
        <taxon>Poaceae</taxon>
        <taxon>BOP clade</taxon>
        <taxon>Pooideae</taxon>
        <taxon>Triticodae</taxon>
        <taxon>Triticeae</taxon>
        <taxon>Triticinae</taxon>
        <taxon>Triticum</taxon>
    </lineage>
</organism>
<dbReference type="Gene3D" id="3.30.200.20">
    <property type="entry name" value="Phosphorylase Kinase, domain 1"/>
    <property type="match status" value="1"/>
</dbReference>
<name>A0A077S3L3_WHEAT</name>
<evidence type="ECO:0000256" key="6">
    <source>
        <dbReference type="ARBA" id="ARBA00022840"/>
    </source>
</evidence>
<comment type="catalytic activity">
    <reaction evidence="8">
        <text>L-seryl-[protein] + ATP = O-phospho-L-seryl-[protein] + ADP + H(+)</text>
        <dbReference type="Rhea" id="RHEA:17989"/>
        <dbReference type="Rhea" id="RHEA-COMP:9863"/>
        <dbReference type="Rhea" id="RHEA-COMP:11604"/>
        <dbReference type="ChEBI" id="CHEBI:15378"/>
        <dbReference type="ChEBI" id="CHEBI:29999"/>
        <dbReference type="ChEBI" id="CHEBI:30616"/>
        <dbReference type="ChEBI" id="CHEBI:83421"/>
        <dbReference type="ChEBI" id="CHEBI:456216"/>
        <dbReference type="EC" id="2.7.11.1"/>
    </reaction>
</comment>
<evidence type="ECO:0000256" key="8">
    <source>
        <dbReference type="ARBA" id="ARBA00048679"/>
    </source>
</evidence>
<reference evidence="12" key="1">
    <citation type="journal article" date="2014" name="Science">
        <title>Structural and functional partitioning of bread wheat chromosome 3B.</title>
        <authorList>
            <person name="Choulet F."/>
            <person name="Alberti A."/>
            <person name="Theil S."/>
            <person name="Glover N."/>
            <person name="Barbe V."/>
            <person name="Daron J."/>
            <person name="Pingault L."/>
            <person name="Sourdille P."/>
            <person name="Couloux A."/>
            <person name="Paux E."/>
            <person name="Leroy P."/>
            <person name="Mangenot S."/>
            <person name="Guilhot N."/>
            <person name="Le Gouis J."/>
            <person name="Balfourier F."/>
            <person name="Alaux M."/>
            <person name="Jamilloux V."/>
            <person name="Poulain J."/>
            <person name="Durand C."/>
            <person name="Bellec A."/>
            <person name="Gaspin C."/>
            <person name="Safar J."/>
            <person name="Dolezel J."/>
            <person name="Rogers J."/>
            <person name="Vandepoele K."/>
            <person name="Aury J.M."/>
            <person name="Mayer K."/>
            <person name="Berges H."/>
            <person name="Quesneville H."/>
            <person name="Wincker P."/>
            <person name="Feuillet C."/>
        </authorList>
    </citation>
    <scope>NUCLEOTIDE SEQUENCE</scope>
</reference>
<sequence length="283" mass="31729">MDRQASARIDLECMLLDETKEPRALPLPLLEDITKSFSADHEIGRGGFAVVYQGILDNGMVAVKKLSNTYLYENKFQTEIQCLMKVKHRNVVRFLGYCCDTQGQVATFNIKDSIPDTKPPFSCPIYVDASSGLEWRDRYKIIKGICEGLNYLHGNGIVHLDLKPANILMDAKMVPKIGDFGISRCFQEEQTRTIATTFAGSLGYLAPEFSDHIITHKYDLYSLGVIITEILTGEKGYSDVEEAPSASQPWTQTRGSFRISAMDIHFPSFEKSVQVLNKNAVEN</sequence>
<keyword evidence="5" id="KW-0418">Kinase</keyword>
<dbReference type="ExpressionAtlas" id="A0A077S3L3">
    <property type="expression patterns" value="baseline"/>
</dbReference>
<comment type="catalytic activity">
    <reaction evidence="7">
        <text>L-threonyl-[protein] + ATP = O-phospho-L-threonyl-[protein] + ADP + H(+)</text>
        <dbReference type="Rhea" id="RHEA:46608"/>
        <dbReference type="Rhea" id="RHEA-COMP:11060"/>
        <dbReference type="Rhea" id="RHEA-COMP:11605"/>
        <dbReference type="ChEBI" id="CHEBI:15378"/>
        <dbReference type="ChEBI" id="CHEBI:30013"/>
        <dbReference type="ChEBI" id="CHEBI:30616"/>
        <dbReference type="ChEBI" id="CHEBI:61977"/>
        <dbReference type="ChEBI" id="CHEBI:456216"/>
        <dbReference type="EC" id="2.7.11.1"/>
    </reaction>
</comment>
<evidence type="ECO:0000256" key="10">
    <source>
        <dbReference type="RuleBase" id="RU000304"/>
    </source>
</evidence>
<feature type="binding site" evidence="9">
    <location>
        <position position="65"/>
    </location>
    <ligand>
        <name>ATP</name>
        <dbReference type="ChEBI" id="CHEBI:30616"/>
    </ligand>
</feature>
<dbReference type="PROSITE" id="PS00107">
    <property type="entry name" value="PROTEIN_KINASE_ATP"/>
    <property type="match status" value="1"/>
</dbReference>